<gene>
    <name evidence="2" type="ORF">RMCC_3742</name>
</gene>
<dbReference type="AlphaFoldDB" id="A0A100WEH6"/>
<dbReference type="STRING" id="228230.RMCC_3742"/>
<feature type="compositionally biased region" description="Low complexity" evidence="1">
    <location>
        <begin position="108"/>
        <end position="119"/>
    </location>
</feature>
<reference evidence="3" key="2">
    <citation type="submission" date="2016-02" db="EMBL/GenBank/DDBJ databases">
        <title>Draft genome sequence of five rapidly growing Mycobacterium species.</title>
        <authorList>
            <person name="Katahira K."/>
            <person name="Gotou Y."/>
            <person name="Iida K."/>
            <person name="Ogura Y."/>
            <person name="Hayashi T."/>
        </authorList>
    </citation>
    <scope>NUCLEOTIDE SEQUENCE [LARGE SCALE GENOMIC DNA]</scope>
    <source>
        <strain evidence="3">JCM15298</strain>
    </source>
</reference>
<feature type="compositionally biased region" description="Low complexity" evidence="1">
    <location>
        <begin position="150"/>
        <end position="164"/>
    </location>
</feature>
<feature type="region of interest" description="Disordered" evidence="1">
    <location>
        <begin position="108"/>
        <end position="223"/>
    </location>
</feature>
<sequence length="231" mass="22598">MFTFATVDTRRAARGDAARRSSSLRAMKTPKITTKHTLLAASLLSIALAVPVAVAGAQPTPEPAAEQGTDAARPTPATLTVTATVAPGQCQPHSGGPAAVPVTDTAREAPAPGAAPAQPVEHVEGSPAPNATGAGTSRFDPYTCAPVPPQAADADASDAPSASALQGAPTAVIPSYTPTLNPYPGSSGGISTGGAAESSDPLSAPTTTATIPPAADSGVPTTTTAVIVPVR</sequence>
<proteinExistence type="predicted"/>
<reference evidence="3" key="1">
    <citation type="journal article" date="2016" name="Genome Announc.">
        <title>Draft Genome Sequences of Five Rapidly Growing Mycobacterium Species, M. thermoresistibile, M. fortuitum subsp. acetamidolyticum, M. canariasense, M. brisbanense, and M. novocastrense.</title>
        <authorList>
            <person name="Katahira K."/>
            <person name="Ogura Y."/>
            <person name="Gotoh Y."/>
            <person name="Hayashi T."/>
        </authorList>
    </citation>
    <scope>NUCLEOTIDE SEQUENCE [LARGE SCALE GENOMIC DNA]</scope>
    <source>
        <strain evidence="3">JCM15298</strain>
    </source>
</reference>
<feature type="compositionally biased region" description="Low complexity" evidence="1">
    <location>
        <begin position="193"/>
        <end position="223"/>
    </location>
</feature>
<protein>
    <submittedName>
        <fullName evidence="2">Uncharacterized protein</fullName>
    </submittedName>
</protein>
<organism evidence="2 3">
    <name type="scientific">Mycolicibacterium canariasense</name>
    <name type="common">Mycobacterium canariasense</name>
    <dbReference type="NCBI Taxonomy" id="228230"/>
    <lineage>
        <taxon>Bacteria</taxon>
        <taxon>Bacillati</taxon>
        <taxon>Actinomycetota</taxon>
        <taxon>Actinomycetes</taxon>
        <taxon>Mycobacteriales</taxon>
        <taxon>Mycobacteriaceae</taxon>
        <taxon>Mycolicibacterium</taxon>
    </lineage>
</organism>
<dbReference type="Proteomes" id="UP000069443">
    <property type="component" value="Unassembled WGS sequence"/>
</dbReference>
<evidence type="ECO:0000313" key="3">
    <source>
        <dbReference type="Proteomes" id="UP000069443"/>
    </source>
</evidence>
<name>A0A100WEH6_MYCCR</name>
<comment type="caution">
    <text evidence="2">The sequence shown here is derived from an EMBL/GenBank/DDBJ whole genome shotgun (WGS) entry which is preliminary data.</text>
</comment>
<keyword evidence="3" id="KW-1185">Reference proteome</keyword>
<dbReference type="EMBL" id="BCSY01000058">
    <property type="protein sequence ID" value="GAS96776.1"/>
    <property type="molecule type" value="Genomic_DNA"/>
</dbReference>
<evidence type="ECO:0000313" key="2">
    <source>
        <dbReference type="EMBL" id="GAS96776.1"/>
    </source>
</evidence>
<accession>A0A100WEH6</accession>
<evidence type="ECO:0000256" key="1">
    <source>
        <dbReference type="SAM" id="MobiDB-lite"/>
    </source>
</evidence>